<dbReference type="GeneID" id="73336986"/>
<dbReference type="KEGG" id="clup:CLUP02_02948"/>
<protein>
    <submittedName>
        <fullName evidence="1">Uncharacterized protein</fullName>
    </submittedName>
</protein>
<keyword evidence="2" id="KW-1185">Reference proteome</keyword>
<dbReference type="RefSeq" id="XP_049139119.1">
    <property type="nucleotide sequence ID" value="XM_049281976.1"/>
</dbReference>
<dbReference type="AlphaFoldDB" id="A0A9Q8WCD7"/>
<organism evidence="1 2">
    <name type="scientific">Colletotrichum lupini</name>
    <dbReference type="NCBI Taxonomy" id="145971"/>
    <lineage>
        <taxon>Eukaryota</taxon>
        <taxon>Fungi</taxon>
        <taxon>Dikarya</taxon>
        <taxon>Ascomycota</taxon>
        <taxon>Pezizomycotina</taxon>
        <taxon>Sordariomycetes</taxon>
        <taxon>Hypocreomycetidae</taxon>
        <taxon>Glomerellales</taxon>
        <taxon>Glomerellaceae</taxon>
        <taxon>Colletotrichum</taxon>
        <taxon>Colletotrichum acutatum species complex</taxon>
    </lineage>
</organism>
<dbReference type="Proteomes" id="UP000830671">
    <property type="component" value="Chromosome 2"/>
</dbReference>
<name>A0A9Q8WCD7_9PEZI</name>
<dbReference type="EMBL" id="CP019474">
    <property type="protein sequence ID" value="UQC77480.1"/>
    <property type="molecule type" value="Genomic_DNA"/>
</dbReference>
<sequence>MVVSTGVRDLRLESLWLADTYPWSSWSSCLVDAYGFIIFHHISSFTSAFFIRTSPGIFPRCG</sequence>
<accession>A0A9Q8WCD7</accession>
<reference evidence="1" key="1">
    <citation type="journal article" date="2021" name="Mol. Plant Microbe Interact.">
        <title>Complete Genome Sequence of the Plant-Pathogenic Fungus Colletotrichum lupini.</title>
        <authorList>
            <person name="Baroncelli R."/>
            <person name="Pensec F."/>
            <person name="Da Lio D."/>
            <person name="Boufleur T."/>
            <person name="Vicente I."/>
            <person name="Sarrocco S."/>
            <person name="Picot A."/>
            <person name="Baraldi E."/>
            <person name="Sukno S."/>
            <person name="Thon M."/>
            <person name="Le Floch G."/>
        </authorList>
    </citation>
    <scope>NUCLEOTIDE SEQUENCE</scope>
    <source>
        <strain evidence="1">IMI 504893</strain>
    </source>
</reference>
<evidence type="ECO:0000313" key="2">
    <source>
        <dbReference type="Proteomes" id="UP000830671"/>
    </source>
</evidence>
<evidence type="ECO:0000313" key="1">
    <source>
        <dbReference type="EMBL" id="UQC77480.1"/>
    </source>
</evidence>
<gene>
    <name evidence="1" type="ORF">CLUP02_02948</name>
</gene>
<proteinExistence type="predicted"/>